<gene>
    <name evidence="2" type="ORF">GV64_07850</name>
</gene>
<evidence type="ECO:0000313" key="3">
    <source>
        <dbReference type="Proteomes" id="UP000027997"/>
    </source>
</evidence>
<evidence type="ECO:0000313" key="2">
    <source>
        <dbReference type="EMBL" id="KEI70664.1"/>
    </source>
</evidence>
<feature type="compositionally biased region" description="Basic residues" evidence="1">
    <location>
        <begin position="16"/>
        <end position="29"/>
    </location>
</feature>
<dbReference type="EMBL" id="JOJP01000001">
    <property type="protein sequence ID" value="KEI70664.1"/>
    <property type="molecule type" value="Genomic_DNA"/>
</dbReference>
<sequence length="74" mass="8950">MQQDEWDDTFWNSNHEHRKAKAQKSRHKGLNSSTIRQGIEDYFDKSKLRKSISERYQDLDGYDELDEADYKPRI</sequence>
<dbReference type="Proteomes" id="UP000027997">
    <property type="component" value="Unassembled WGS sequence"/>
</dbReference>
<evidence type="ECO:0000256" key="1">
    <source>
        <dbReference type="SAM" id="MobiDB-lite"/>
    </source>
</evidence>
<comment type="caution">
    <text evidence="2">The sequence shown here is derived from an EMBL/GenBank/DDBJ whole genome shotgun (WGS) entry which is preliminary data.</text>
</comment>
<organism evidence="2 3">
    <name type="scientific">Endozoicomonas elysicola</name>
    <dbReference type="NCBI Taxonomy" id="305900"/>
    <lineage>
        <taxon>Bacteria</taxon>
        <taxon>Pseudomonadati</taxon>
        <taxon>Pseudomonadota</taxon>
        <taxon>Gammaproteobacteria</taxon>
        <taxon>Oceanospirillales</taxon>
        <taxon>Endozoicomonadaceae</taxon>
        <taxon>Endozoicomonas</taxon>
    </lineage>
</organism>
<protein>
    <submittedName>
        <fullName evidence="2">Uncharacterized protein</fullName>
    </submittedName>
</protein>
<dbReference type="AlphaFoldDB" id="A0A081K938"/>
<accession>A0A081K938</accession>
<feature type="region of interest" description="Disordered" evidence="1">
    <location>
        <begin position="1"/>
        <end position="33"/>
    </location>
</feature>
<keyword evidence="3" id="KW-1185">Reference proteome</keyword>
<name>A0A081K938_9GAMM</name>
<reference evidence="2 3" key="1">
    <citation type="submission" date="2014-06" db="EMBL/GenBank/DDBJ databases">
        <title>Whole Genome Sequences of Three Symbiotic Endozoicomonas Bacteria.</title>
        <authorList>
            <person name="Neave M.J."/>
            <person name="Apprill A."/>
            <person name="Voolstra C.R."/>
        </authorList>
    </citation>
    <scope>NUCLEOTIDE SEQUENCE [LARGE SCALE GENOMIC DNA]</scope>
    <source>
        <strain evidence="2 3">DSM 22380</strain>
    </source>
</reference>
<proteinExistence type="predicted"/>